<gene>
    <name evidence="2" type="ORF">FQN60_005130</name>
</gene>
<keyword evidence="3" id="KW-1185">Reference proteome</keyword>
<reference evidence="2 3" key="1">
    <citation type="submission" date="2019-08" db="EMBL/GenBank/DDBJ databases">
        <title>A chromosome-level genome assembly, high-density linkage maps, and genome scans reveal the genomic architecture of hybrid incompatibilities underlying speciation via character displacement in darters (Percidae: Etheostominae).</title>
        <authorList>
            <person name="Moran R.L."/>
            <person name="Catchen J.M."/>
            <person name="Fuller R.C."/>
        </authorList>
    </citation>
    <scope>NUCLEOTIDE SEQUENCE [LARGE SCALE GENOMIC DNA]</scope>
    <source>
        <strain evidence="2">EspeVRDwgs_2016</strain>
        <tissue evidence="2">Muscle</tissue>
    </source>
</reference>
<evidence type="ECO:0000313" key="3">
    <source>
        <dbReference type="Proteomes" id="UP000327493"/>
    </source>
</evidence>
<accession>A0A5J5DLJ6</accession>
<feature type="transmembrane region" description="Helical" evidence="1">
    <location>
        <begin position="75"/>
        <end position="101"/>
    </location>
</feature>
<dbReference type="EMBL" id="VOFY01000003">
    <property type="protein sequence ID" value="KAA8594296.1"/>
    <property type="molecule type" value="Genomic_DNA"/>
</dbReference>
<evidence type="ECO:0000256" key="1">
    <source>
        <dbReference type="SAM" id="Phobius"/>
    </source>
</evidence>
<dbReference type="AlphaFoldDB" id="A0A5J5DLJ6"/>
<dbReference type="PANTHER" id="PTHR47236:SF5">
    <property type="entry name" value="GENE, 32742-RELATED"/>
    <property type="match status" value="1"/>
</dbReference>
<proteinExistence type="predicted"/>
<keyword evidence="1" id="KW-0472">Membrane</keyword>
<feature type="transmembrane region" description="Helical" evidence="1">
    <location>
        <begin position="6"/>
        <end position="26"/>
    </location>
</feature>
<keyword evidence="1" id="KW-0812">Transmembrane</keyword>
<keyword evidence="1" id="KW-1133">Transmembrane helix</keyword>
<sequence length="369" mass="42261">MTLSWTPPIFFAVVFSQPGVYVFSLSSHQHKQLYVRVMPAGGQCYEPGPFFPTTPRHVTRVGIRRRHNLLLRPDWLVTGGLLFGAVVILCLCVTMLVSILFREYGWPEKQPIRARYRLLQLAYHMDDYSSKGSRVISVKKIHRNQQARMTQDSIQPACADTLEEFWDYEHQVDLEAFSSNTFYGLLLKQSLSVTTRLGQLTTEATVWEIGVVVTALRTPEVKELYQGVLGKLQLLHPRLITEERMGEGYERIRKEVERETVRRKTLASQLRTLLDSQLQVLRREQQAQQRVHSGLTAQLRECTRILSKVHDNNNQQQNLILRLTSLLEEMGELVSAECQRQGAWAFLCEGTGAQLLCPDTGTVLTKDHI</sequence>
<protein>
    <submittedName>
        <fullName evidence="2">Uncharacterized protein</fullName>
    </submittedName>
</protein>
<comment type="caution">
    <text evidence="2">The sequence shown here is derived from an EMBL/GenBank/DDBJ whole genome shotgun (WGS) entry which is preliminary data.</text>
</comment>
<dbReference type="Proteomes" id="UP000327493">
    <property type="component" value="Chromosome 3"/>
</dbReference>
<organism evidence="2 3">
    <name type="scientific">Etheostoma spectabile</name>
    <name type="common">orangethroat darter</name>
    <dbReference type="NCBI Taxonomy" id="54343"/>
    <lineage>
        <taxon>Eukaryota</taxon>
        <taxon>Metazoa</taxon>
        <taxon>Chordata</taxon>
        <taxon>Craniata</taxon>
        <taxon>Vertebrata</taxon>
        <taxon>Euteleostomi</taxon>
        <taxon>Actinopterygii</taxon>
        <taxon>Neopterygii</taxon>
        <taxon>Teleostei</taxon>
        <taxon>Neoteleostei</taxon>
        <taxon>Acanthomorphata</taxon>
        <taxon>Eupercaria</taxon>
        <taxon>Perciformes</taxon>
        <taxon>Percoidei</taxon>
        <taxon>Percidae</taxon>
        <taxon>Etheostomatinae</taxon>
        <taxon>Etheostoma</taxon>
    </lineage>
</organism>
<evidence type="ECO:0000313" key="2">
    <source>
        <dbReference type="EMBL" id="KAA8594296.1"/>
    </source>
</evidence>
<dbReference type="PANTHER" id="PTHR47236">
    <property type="entry name" value="GENE, 32742-RELATED-RELATED"/>
    <property type="match status" value="1"/>
</dbReference>
<feature type="non-terminal residue" evidence="2">
    <location>
        <position position="369"/>
    </location>
</feature>
<name>A0A5J5DLJ6_9PERO</name>